<comment type="subunit">
    <text evidence="9">Homodimer.</text>
</comment>
<comment type="catalytic activity">
    <reaction evidence="9">
        <text>(7R,8S)-7,8-diammoniononanoate + CO2 + ATP = (4R,5S)-dethiobiotin + ADP + phosphate + 3 H(+)</text>
        <dbReference type="Rhea" id="RHEA:15805"/>
        <dbReference type="ChEBI" id="CHEBI:15378"/>
        <dbReference type="ChEBI" id="CHEBI:16526"/>
        <dbReference type="ChEBI" id="CHEBI:30616"/>
        <dbReference type="ChEBI" id="CHEBI:43474"/>
        <dbReference type="ChEBI" id="CHEBI:149469"/>
        <dbReference type="ChEBI" id="CHEBI:149473"/>
        <dbReference type="ChEBI" id="CHEBI:456216"/>
        <dbReference type="EC" id="6.3.3.3"/>
    </reaction>
</comment>
<dbReference type="EC" id="6.3.3.3" evidence="9"/>
<dbReference type="NCBIfam" id="TIGR00347">
    <property type="entry name" value="bioD"/>
    <property type="match status" value="1"/>
</dbReference>
<gene>
    <name evidence="9" type="primary">bioD</name>
    <name evidence="10" type="ORF">DUT91_16520</name>
</gene>
<evidence type="ECO:0000256" key="6">
    <source>
        <dbReference type="ARBA" id="ARBA00022840"/>
    </source>
</evidence>
<evidence type="ECO:0000256" key="1">
    <source>
        <dbReference type="ARBA" id="ARBA00022490"/>
    </source>
</evidence>
<keyword evidence="4 9" id="KW-0547">Nucleotide-binding</keyword>
<keyword evidence="6 9" id="KW-0067">ATP-binding</keyword>
<dbReference type="GO" id="GO:0009102">
    <property type="term" value="P:biotin biosynthetic process"/>
    <property type="evidence" value="ECO:0007669"/>
    <property type="project" value="UniProtKB-UniRule"/>
</dbReference>
<name>A0A368JZD8_9HYPH</name>
<dbReference type="HAMAP" id="MF_00336">
    <property type="entry name" value="BioD"/>
    <property type="match status" value="1"/>
</dbReference>
<evidence type="ECO:0000313" key="11">
    <source>
        <dbReference type="Proteomes" id="UP000253420"/>
    </source>
</evidence>
<dbReference type="EMBL" id="QOZG01000007">
    <property type="protein sequence ID" value="RCS22526.1"/>
    <property type="molecule type" value="Genomic_DNA"/>
</dbReference>
<comment type="similarity">
    <text evidence="9">Belongs to the dethiobiotin synthetase family.</text>
</comment>
<feature type="active site" evidence="9">
    <location>
        <position position="33"/>
    </location>
</feature>
<dbReference type="PANTHER" id="PTHR43210">
    <property type="entry name" value="DETHIOBIOTIN SYNTHETASE"/>
    <property type="match status" value="1"/>
</dbReference>
<organism evidence="10 11">
    <name type="scientific">Phyllobacterium salinisoli</name>
    <dbReference type="NCBI Taxonomy" id="1899321"/>
    <lineage>
        <taxon>Bacteria</taxon>
        <taxon>Pseudomonadati</taxon>
        <taxon>Pseudomonadota</taxon>
        <taxon>Alphaproteobacteria</taxon>
        <taxon>Hyphomicrobiales</taxon>
        <taxon>Phyllobacteriaceae</taxon>
        <taxon>Phyllobacterium</taxon>
    </lineage>
</organism>
<comment type="subcellular location">
    <subcellularLocation>
        <location evidence="9">Cytoplasm</location>
    </subcellularLocation>
</comment>
<feature type="binding site" evidence="9">
    <location>
        <position position="44"/>
    </location>
    <ligand>
        <name>ATP</name>
        <dbReference type="ChEBI" id="CHEBI:30616"/>
    </ligand>
</feature>
<comment type="caution">
    <text evidence="10">The sequence shown here is derived from an EMBL/GenBank/DDBJ whole genome shotgun (WGS) entry which is preliminary data.</text>
</comment>
<dbReference type="InterPro" id="IPR027417">
    <property type="entry name" value="P-loop_NTPase"/>
</dbReference>
<dbReference type="OrthoDB" id="9802097at2"/>
<evidence type="ECO:0000256" key="2">
    <source>
        <dbReference type="ARBA" id="ARBA00022598"/>
    </source>
</evidence>
<proteinExistence type="inferred from homology"/>
<reference evidence="10 11" key="1">
    <citation type="submission" date="2018-07" db="EMBL/GenBank/DDBJ databases">
        <title>The draft genome of Phyllobacterium salinisoli.</title>
        <authorList>
            <person name="Liu L."/>
            <person name="Li L."/>
            <person name="Zhang X."/>
            <person name="Liang L."/>
        </authorList>
    </citation>
    <scope>NUCLEOTIDE SEQUENCE [LARGE SCALE GENOMIC DNA]</scope>
    <source>
        <strain evidence="10 11">LLAN61</strain>
    </source>
</reference>
<sequence>MNNAIVVTGTDTGIGKSVFAAGLATCSDAAYWKPIQSGLEGETDKEMVARLGGLPAGRIYDEAYRLCTPASPHRAAELDGVEIDPEQLAVPPVAGRLIIEGAGGLLVPLTRRQAFLDVFVRWNLPVVLCARTTLGTINHTLLSLRVLRLRAVRVIGVAFIGDAQPDTESIIGEMGKVRILGRLPWLQTLNRETLRRAFEANFNCTTLFDGFTSPDSASSYA</sequence>
<dbReference type="GO" id="GO:0005829">
    <property type="term" value="C:cytosol"/>
    <property type="evidence" value="ECO:0007669"/>
    <property type="project" value="TreeGrafter"/>
</dbReference>
<dbReference type="RefSeq" id="WP_114441643.1">
    <property type="nucleotide sequence ID" value="NZ_QOZG01000007.1"/>
</dbReference>
<comment type="function">
    <text evidence="9">Catalyzes a mechanistically unusual reaction, the ATP-dependent insertion of CO2 between the N7 and N8 nitrogen atoms of 7,8-diaminopelargonic acid (DAPA, also called 7,8-diammoniononanoate) to form a ureido ring.</text>
</comment>
<dbReference type="UniPathway" id="UPA00078">
    <property type="reaction ID" value="UER00161"/>
</dbReference>
<comment type="catalytic activity">
    <reaction evidence="8">
        <text>(7R,8S)-8-amino-7-(carboxyamino)nonanoate + ATP = (4R,5S)-dethiobiotin + ADP + phosphate + H(+)</text>
        <dbReference type="Rhea" id="RHEA:63684"/>
        <dbReference type="ChEBI" id="CHEBI:15378"/>
        <dbReference type="ChEBI" id="CHEBI:30616"/>
        <dbReference type="ChEBI" id="CHEBI:43474"/>
        <dbReference type="ChEBI" id="CHEBI:149470"/>
        <dbReference type="ChEBI" id="CHEBI:149473"/>
        <dbReference type="ChEBI" id="CHEBI:456216"/>
    </reaction>
</comment>
<dbReference type="GO" id="GO:0000287">
    <property type="term" value="F:magnesium ion binding"/>
    <property type="evidence" value="ECO:0007669"/>
    <property type="project" value="UniProtKB-UniRule"/>
</dbReference>
<keyword evidence="5 9" id="KW-0093">Biotin biosynthesis</keyword>
<dbReference type="Gene3D" id="3.40.50.300">
    <property type="entry name" value="P-loop containing nucleotide triphosphate hydrolases"/>
    <property type="match status" value="1"/>
</dbReference>
<dbReference type="PANTHER" id="PTHR43210:SF2">
    <property type="entry name" value="ATP-DEPENDENT DETHIOBIOTIN SYNTHETASE BIOD 2"/>
    <property type="match status" value="1"/>
</dbReference>
<evidence type="ECO:0000256" key="7">
    <source>
        <dbReference type="ARBA" id="ARBA00022842"/>
    </source>
</evidence>
<keyword evidence="2 9" id="KW-0436">Ligase</keyword>
<dbReference type="Pfam" id="PF13500">
    <property type="entry name" value="AAA_26"/>
    <property type="match status" value="1"/>
</dbReference>
<dbReference type="GO" id="GO:0005524">
    <property type="term" value="F:ATP binding"/>
    <property type="evidence" value="ECO:0007669"/>
    <property type="project" value="UniProtKB-UniRule"/>
</dbReference>
<protein>
    <recommendedName>
        <fullName evidence="9">ATP-dependent dethiobiotin synthetase BioD</fullName>
        <ecNumber evidence="9">6.3.3.3</ecNumber>
    </recommendedName>
    <alternativeName>
        <fullName evidence="9">DTB synthetase</fullName>
        <shortName evidence="9">DTBS</shortName>
    </alternativeName>
    <alternativeName>
        <fullName evidence="9">Dethiobiotin synthase</fullName>
    </alternativeName>
</protein>
<keyword evidence="7 9" id="KW-0460">Magnesium</keyword>
<comment type="pathway">
    <text evidence="9">Cofactor biosynthesis; biotin biosynthesis; biotin from 7,8-diaminononanoate: step 1/2.</text>
</comment>
<feature type="binding site" evidence="9">
    <location>
        <begin position="100"/>
        <end position="103"/>
    </location>
    <ligand>
        <name>ATP</name>
        <dbReference type="ChEBI" id="CHEBI:30616"/>
    </ligand>
</feature>
<dbReference type="CDD" id="cd03109">
    <property type="entry name" value="DTBS"/>
    <property type="match status" value="1"/>
</dbReference>
<dbReference type="Proteomes" id="UP000253420">
    <property type="component" value="Unassembled WGS sequence"/>
</dbReference>
<feature type="binding site" evidence="9">
    <location>
        <position position="44"/>
    </location>
    <ligand>
        <name>Mg(2+)</name>
        <dbReference type="ChEBI" id="CHEBI:18420"/>
    </ligand>
</feature>
<comment type="caution">
    <text evidence="9">Lacks conserved residue(s) required for the propagation of feature annotation.</text>
</comment>
<evidence type="ECO:0000256" key="5">
    <source>
        <dbReference type="ARBA" id="ARBA00022756"/>
    </source>
</evidence>
<dbReference type="PIRSF" id="PIRSF006755">
    <property type="entry name" value="DTB_synth"/>
    <property type="match status" value="1"/>
</dbReference>
<dbReference type="GO" id="GO:0004141">
    <property type="term" value="F:dethiobiotin synthase activity"/>
    <property type="evidence" value="ECO:0007669"/>
    <property type="project" value="UniProtKB-UniRule"/>
</dbReference>
<feature type="binding site" evidence="9">
    <location>
        <position position="37"/>
    </location>
    <ligand>
        <name>substrate</name>
    </ligand>
</feature>
<evidence type="ECO:0000256" key="9">
    <source>
        <dbReference type="HAMAP-Rule" id="MF_00336"/>
    </source>
</evidence>
<dbReference type="AlphaFoldDB" id="A0A368JZD8"/>
<accession>A0A368JZD8</accession>
<feature type="binding site" evidence="9">
    <location>
        <begin position="13"/>
        <end position="18"/>
    </location>
    <ligand>
        <name>ATP</name>
        <dbReference type="ChEBI" id="CHEBI:30616"/>
    </ligand>
</feature>
<evidence type="ECO:0000313" key="10">
    <source>
        <dbReference type="EMBL" id="RCS22526.1"/>
    </source>
</evidence>
<feature type="binding site" evidence="9">
    <location>
        <position position="100"/>
    </location>
    <ligand>
        <name>Mg(2+)</name>
        <dbReference type="ChEBI" id="CHEBI:18420"/>
    </ligand>
</feature>
<comment type="cofactor">
    <cofactor evidence="9">
        <name>Mg(2+)</name>
        <dbReference type="ChEBI" id="CHEBI:18420"/>
    </cofactor>
</comment>
<dbReference type="InterPro" id="IPR004472">
    <property type="entry name" value="DTB_synth_BioD"/>
</dbReference>
<evidence type="ECO:0000256" key="4">
    <source>
        <dbReference type="ARBA" id="ARBA00022741"/>
    </source>
</evidence>
<feature type="binding site" evidence="9">
    <location>
        <position position="17"/>
    </location>
    <ligand>
        <name>Mg(2+)</name>
        <dbReference type="ChEBI" id="CHEBI:18420"/>
    </ligand>
</feature>
<keyword evidence="11" id="KW-1185">Reference proteome</keyword>
<feature type="binding site" evidence="9">
    <location>
        <begin position="184"/>
        <end position="186"/>
    </location>
    <ligand>
        <name>ATP</name>
        <dbReference type="ChEBI" id="CHEBI:30616"/>
    </ligand>
</feature>
<dbReference type="SUPFAM" id="SSF52540">
    <property type="entry name" value="P-loop containing nucleoside triphosphate hydrolases"/>
    <property type="match status" value="1"/>
</dbReference>
<evidence type="ECO:0000256" key="8">
    <source>
        <dbReference type="ARBA" id="ARBA00047386"/>
    </source>
</evidence>
<keyword evidence="1 9" id="KW-0963">Cytoplasm</keyword>
<evidence type="ECO:0000256" key="3">
    <source>
        <dbReference type="ARBA" id="ARBA00022723"/>
    </source>
</evidence>
<keyword evidence="3 9" id="KW-0479">Metal-binding</keyword>